<dbReference type="InterPro" id="IPR027417">
    <property type="entry name" value="P-loop_NTPase"/>
</dbReference>
<dbReference type="Pfam" id="PF05729">
    <property type="entry name" value="NACHT"/>
    <property type="match status" value="1"/>
</dbReference>
<sequence length="774" mass="85636">MTIKPLDPSLPKLWDDFTLRPYLGEIRRRHGIVETLALPSMRDLPPLRIETTFVSPLLSEKQVYPDTDPSQWPKGQNLLDALGASQQLVVLGDPGGGKTTLSKWLAWRLSSGLTSPLPPVLEGRMPLPCILREMPPAAFTPDMTLPDLAGLMADILLGVKADDNLKASLHARMRSGHYVLILDGVDEIPVAHRKIVAEWIKQARFQKACVLATSRIVGYKDCPVDRSIPEPDDDLKIQSYPSSHGELPVWLDAKTDIPGFEKWAKILYLMPFDQHRINIFAENWYRQRCGTELEAKQKTEDLLASLTKSEATRQLARTPNLLSLMAIVHRERAHLPDGKALLYDEIANAYINTIDQQRNILPGDALAPYGWKERKTWLAYIGFQMQQLRMNPDITEFPIREISDDGLLAQKTDVEAWLAEAMEDSGVKAPISAAREFLAWVARRSGLLLPRGEDRYAFVHLSFQEYFCACYLDSRIVRPTFFSGNTTNPDSVNPKNLRTWSGLSIWRETFVYLFELLSAERGSDWVDALADILFSQSSDKNRDFEKNLGTLTGLILANQHIRSNGKWKEQLKHIDFRGTSVSDLSPLAGLGNLETLDLESTSVSDLSPLAGLGNLEMLNLESTSVSDLSPLAGLENLKTLFLSNTSVSDLSPLAGLGNLGMLDLRNTSVSDLSPLAGLENLRVLFLSNPSVSDLSPLAGLENLRVLFLSNTSVSDLSPLAGLGNLGMLDLRSTSVSDLSPLAGLENLKTLFLSNTSVSDLSPLAGLGNLSIQYE</sequence>
<keyword evidence="1" id="KW-0433">Leucine-rich repeat</keyword>
<dbReference type="RefSeq" id="WP_213035639.1">
    <property type="nucleotide sequence ID" value="NZ_CAJNBL010000010.1"/>
</dbReference>
<comment type="caution">
    <text evidence="6">The sequence shown here is derived from an EMBL/GenBank/DDBJ whole genome shotgun (WGS) entry which is preliminary data.</text>
</comment>
<dbReference type="Pfam" id="PF12799">
    <property type="entry name" value="LRR_4"/>
    <property type="match status" value="3"/>
</dbReference>
<reference evidence="6" key="1">
    <citation type="submission" date="2021-02" db="EMBL/GenBank/DDBJ databases">
        <authorList>
            <person name="Han P."/>
        </authorList>
    </citation>
    <scope>NUCLEOTIDE SEQUENCE</scope>
    <source>
        <strain evidence="6">Candidatus Nitrotoga sp. ZN8</strain>
    </source>
</reference>
<name>A0A916BFQ2_9PROT</name>
<proteinExistence type="predicted"/>
<keyword evidence="7" id="KW-1185">Reference proteome</keyword>
<evidence type="ECO:0000313" key="6">
    <source>
        <dbReference type="EMBL" id="CAE6706776.1"/>
    </source>
</evidence>
<organism evidence="6 7">
    <name type="scientific">Candidatus Nitrotoga fabula</name>
    <dbReference type="NCBI Taxonomy" id="2182327"/>
    <lineage>
        <taxon>Bacteria</taxon>
        <taxon>Pseudomonadati</taxon>
        <taxon>Pseudomonadota</taxon>
        <taxon>Betaproteobacteria</taxon>
        <taxon>Nitrosomonadales</taxon>
        <taxon>Gallionellaceae</taxon>
        <taxon>Candidatus Nitrotoga</taxon>
    </lineage>
</organism>
<evidence type="ECO:0000256" key="1">
    <source>
        <dbReference type="ARBA" id="ARBA00022614"/>
    </source>
</evidence>
<dbReference type="InterPro" id="IPR001611">
    <property type="entry name" value="Leu-rich_rpt"/>
</dbReference>
<dbReference type="SMART" id="SM00369">
    <property type="entry name" value="LRR_TYP"/>
    <property type="match status" value="5"/>
</dbReference>
<dbReference type="Gene3D" id="3.80.10.10">
    <property type="entry name" value="Ribonuclease Inhibitor"/>
    <property type="match status" value="1"/>
</dbReference>
<evidence type="ECO:0000256" key="4">
    <source>
        <dbReference type="ARBA" id="ARBA00022840"/>
    </source>
</evidence>
<accession>A0A916BFQ2</accession>
<evidence type="ECO:0000313" key="7">
    <source>
        <dbReference type="Proteomes" id="UP000675882"/>
    </source>
</evidence>
<dbReference type="AlphaFoldDB" id="A0A916BFQ2"/>
<feature type="domain" description="NACHT" evidence="5">
    <location>
        <begin position="86"/>
        <end position="215"/>
    </location>
</feature>
<evidence type="ECO:0000256" key="2">
    <source>
        <dbReference type="ARBA" id="ARBA00022737"/>
    </source>
</evidence>
<dbReference type="InterPro" id="IPR025875">
    <property type="entry name" value="Leu-rich_rpt_4"/>
</dbReference>
<dbReference type="Gene3D" id="3.40.50.300">
    <property type="entry name" value="P-loop containing nucleotide triphosphate hydrolases"/>
    <property type="match status" value="1"/>
</dbReference>
<dbReference type="EMBL" id="CAJNBL010000010">
    <property type="protein sequence ID" value="CAE6706776.1"/>
    <property type="molecule type" value="Genomic_DNA"/>
</dbReference>
<evidence type="ECO:0000259" key="5">
    <source>
        <dbReference type="PROSITE" id="PS50837"/>
    </source>
</evidence>
<dbReference type="PANTHER" id="PTHR18849">
    <property type="entry name" value="LEUCINE RICH REPEAT PROTEIN"/>
    <property type="match status" value="1"/>
</dbReference>
<dbReference type="InterPro" id="IPR003591">
    <property type="entry name" value="Leu-rich_rpt_typical-subtyp"/>
</dbReference>
<dbReference type="SUPFAM" id="SSF52058">
    <property type="entry name" value="L domain-like"/>
    <property type="match status" value="1"/>
</dbReference>
<dbReference type="SUPFAM" id="SSF52540">
    <property type="entry name" value="P-loop containing nucleoside triphosphate hydrolases"/>
    <property type="match status" value="1"/>
</dbReference>
<dbReference type="PROSITE" id="PS50837">
    <property type="entry name" value="NACHT"/>
    <property type="match status" value="1"/>
</dbReference>
<dbReference type="PRINTS" id="PR00364">
    <property type="entry name" value="DISEASERSIST"/>
</dbReference>
<protein>
    <submittedName>
        <fullName evidence="6">Internalin-A</fullName>
    </submittedName>
</protein>
<keyword evidence="2" id="KW-0677">Repeat</keyword>
<dbReference type="InterPro" id="IPR032675">
    <property type="entry name" value="LRR_dom_sf"/>
</dbReference>
<dbReference type="PROSITE" id="PS51450">
    <property type="entry name" value="LRR"/>
    <property type="match status" value="5"/>
</dbReference>
<keyword evidence="3" id="KW-0547">Nucleotide-binding</keyword>
<dbReference type="Proteomes" id="UP000675882">
    <property type="component" value="Unassembled WGS sequence"/>
</dbReference>
<dbReference type="PANTHER" id="PTHR18849:SF0">
    <property type="entry name" value="CILIA- AND FLAGELLA-ASSOCIATED PROTEIN 410-RELATED"/>
    <property type="match status" value="1"/>
</dbReference>
<gene>
    <name evidence="6" type="primary">inlA</name>
    <name evidence="6" type="ORF">NTGZN8_180005</name>
</gene>
<dbReference type="InterPro" id="IPR007111">
    <property type="entry name" value="NACHT_NTPase"/>
</dbReference>
<dbReference type="GO" id="GO:0005524">
    <property type="term" value="F:ATP binding"/>
    <property type="evidence" value="ECO:0007669"/>
    <property type="project" value="UniProtKB-KW"/>
</dbReference>
<keyword evidence="4" id="KW-0067">ATP-binding</keyword>
<evidence type="ECO:0000256" key="3">
    <source>
        <dbReference type="ARBA" id="ARBA00022741"/>
    </source>
</evidence>